<keyword evidence="1" id="KW-0808">Transferase</keyword>
<sequence length="284" mass="32972">MTNRGEGMGRSNDLERYFRHNGGRQIHKWLHYFDVYDRHFSRFRGRPVTVVEFGVQFGGSMQMWQDYFGPEARFVGVDIDPRCRSWEDAQTTIMIGDQADREFLRTVGDAAGTIDILIEDGGHRPAQQIATFEELYPRMSTDGVFLIEDLHTSYWPSYDGGLRREGTFIEYAKNLTDGLNAYHSRQPDFVVDEFARTTRSMHFYDSIVVFERGAVSPPTHEKTGLASWDPAVQAARARRVQPDDALHRRVRAAVPKPVRDAFWKARRRVRREVRQLRRRVSGSR</sequence>
<dbReference type="Gene3D" id="3.40.50.150">
    <property type="entry name" value="Vaccinia Virus protein VP39"/>
    <property type="match status" value="1"/>
</dbReference>
<dbReference type="Proteomes" id="UP000307768">
    <property type="component" value="Unassembled WGS sequence"/>
</dbReference>
<dbReference type="Pfam" id="PF13578">
    <property type="entry name" value="Methyltransf_24"/>
    <property type="match status" value="1"/>
</dbReference>
<protein>
    <submittedName>
        <fullName evidence="1">Class I SAM-dependent methyltransferase</fullName>
    </submittedName>
</protein>
<accession>A0A5Q6RJB0</accession>
<dbReference type="EMBL" id="VDFQ02000001">
    <property type="protein sequence ID" value="KAA1424395.1"/>
    <property type="molecule type" value="Genomic_DNA"/>
</dbReference>
<name>A0A5Q6RJB0_9ACTN</name>
<dbReference type="AlphaFoldDB" id="A0A5Q6RJB0"/>
<dbReference type="EMBL" id="VDFQ02000008">
    <property type="protein sequence ID" value="KAA1418050.1"/>
    <property type="molecule type" value="Genomic_DNA"/>
</dbReference>
<dbReference type="GO" id="GO:0032259">
    <property type="term" value="P:methylation"/>
    <property type="evidence" value="ECO:0007669"/>
    <property type="project" value="UniProtKB-KW"/>
</dbReference>
<dbReference type="OrthoDB" id="9816424at2"/>
<reference evidence="1 3" key="1">
    <citation type="submission" date="2019-09" db="EMBL/GenBank/DDBJ databases">
        <title>Mumia zhuanghuii sp. nov. isolated from the intestinal contents of plateau pika (Ochotona curzoniae) in the Qinghai-Tibet plateau of China.</title>
        <authorList>
            <person name="Tian Z."/>
        </authorList>
    </citation>
    <scope>NUCLEOTIDE SEQUENCE [LARGE SCALE GENOMIC DNA]</scope>
    <source>
        <strain evidence="3">350</strain>
        <strain evidence="1">Z350</strain>
    </source>
</reference>
<dbReference type="SUPFAM" id="SSF53335">
    <property type="entry name" value="S-adenosyl-L-methionine-dependent methyltransferases"/>
    <property type="match status" value="1"/>
</dbReference>
<evidence type="ECO:0000313" key="3">
    <source>
        <dbReference type="Proteomes" id="UP000307768"/>
    </source>
</evidence>
<keyword evidence="1" id="KW-0489">Methyltransferase</keyword>
<gene>
    <name evidence="2" type="ORF">FE697_000185</name>
    <name evidence="1" type="ORF">FE697_021705</name>
</gene>
<organism evidence="1 3">
    <name type="scientific">Mumia zhuanghuii</name>
    <dbReference type="NCBI Taxonomy" id="2585211"/>
    <lineage>
        <taxon>Bacteria</taxon>
        <taxon>Bacillati</taxon>
        <taxon>Actinomycetota</taxon>
        <taxon>Actinomycetes</taxon>
        <taxon>Propionibacteriales</taxon>
        <taxon>Nocardioidaceae</taxon>
        <taxon>Mumia</taxon>
    </lineage>
</organism>
<dbReference type="InterPro" id="IPR029063">
    <property type="entry name" value="SAM-dependent_MTases_sf"/>
</dbReference>
<dbReference type="RefSeq" id="WP_149767170.1">
    <property type="nucleotide sequence ID" value="NZ_VDFQ02000001.1"/>
</dbReference>
<evidence type="ECO:0000313" key="2">
    <source>
        <dbReference type="EMBL" id="KAA1424395.1"/>
    </source>
</evidence>
<dbReference type="GO" id="GO:0008168">
    <property type="term" value="F:methyltransferase activity"/>
    <property type="evidence" value="ECO:0007669"/>
    <property type="project" value="UniProtKB-KW"/>
</dbReference>
<comment type="caution">
    <text evidence="1">The sequence shown here is derived from an EMBL/GenBank/DDBJ whole genome shotgun (WGS) entry which is preliminary data.</text>
</comment>
<proteinExistence type="predicted"/>
<evidence type="ECO:0000313" key="1">
    <source>
        <dbReference type="EMBL" id="KAA1418050.1"/>
    </source>
</evidence>